<comment type="subcellular location">
    <subcellularLocation>
        <location evidence="1">Cell inner membrane</location>
        <topology evidence="1">Multi-pass membrane protein</topology>
    </subcellularLocation>
</comment>
<evidence type="ECO:0000256" key="7">
    <source>
        <dbReference type="ARBA" id="ARBA00023136"/>
    </source>
</evidence>
<comment type="similarity">
    <text evidence="2">Belongs to the GSP F family.</text>
</comment>
<feature type="domain" description="Type II secretion system protein GspF" evidence="9">
    <location>
        <begin position="276"/>
        <end position="394"/>
    </location>
</feature>
<dbReference type="PRINTS" id="PR00812">
    <property type="entry name" value="BCTERIALGSPF"/>
</dbReference>
<sequence length="403" mass="44677">MKFEYQAKTKEGETQVGFVEAASKDAAGVILGSHNLFILKLAEVGGERWYDRIASFFTGVKREQMVVFTRQLSTLLESQLPLGKALTMLYEQTTHPVLREAVYQISQDVTSGLAFSQALERHMDIFSKFFVSMVRSAEVTGKLNEAAGFIADYTEEEAVLVAKTKSALTYPAILIGLFIVVAFIMVTVVFPQIKPIFEESGVAIPLFSRVLIDSGVFISRFWPAMVILVIFLVGALLDYMRTNEGKAFFDDLKIHMPIVRRIYVPLTLTRFGNAASTLVRGGVPLAQAMEIVAETIDNVVYQDALHEVANDVRQGRLLSESLASRTEYFPPLVSQMIAVGEATGQLDQIFARLTNFYRRETDTIVNNAVDLIQPVLMVVIGVLVGVLFAAILIPLYQLTGSVR</sequence>
<keyword evidence="4" id="KW-0997">Cell inner membrane</keyword>
<evidence type="ECO:0000256" key="1">
    <source>
        <dbReference type="ARBA" id="ARBA00004429"/>
    </source>
</evidence>
<dbReference type="InterPro" id="IPR042094">
    <property type="entry name" value="T2SS_GspF_sf"/>
</dbReference>
<keyword evidence="7 8" id="KW-0472">Membrane</keyword>
<dbReference type="InterPro" id="IPR018076">
    <property type="entry name" value="T2SS_GspF_dom"/>
</dbReference>
<accession>A0A1G2CJH8</accession>
<dbReference type="AlphaFoldDB" id="A0A1G2CJH8"/>
<proteinExistence type="inferred from homology"/>
<dbReference type="Pfam" id="PF00482">
    <property type="entry name" value="T2SSF"/>
    <property type="match status" value="2"/>
</dbReference>
<feature type="transmembrane region" description="Helical" evidence="8">
    <location>
        <begin position="375"/>
        <end position="396"/>
    </location>
</feature>
<feature type="domain" description="Type II secretion system protein GspF" evidence="9">
    <location>
        <begin position="68"/>
        <end position="191"/>
    </location>
</feature>
<keyword evidence="3" id="KW-1003">Cell membrane</keyword>
<dbReference type="EMBL" id="MHLB01000061">
    <property type="protein sequence ID" value="OGZ00568.1"/>
    <property type="molecule type" value="Genomic_DNA"/>
</dbReference>
<evidence type="ECO:0000256" key="3">
    <source>
        <dbReference type="ARBA" id="ARBA00022475"/>
    </source>
</evidence>
<gene>
    <name evidence="10" type="ORF">A2946_02355</name>
</gene>
<organism evidence="10 11">
    <name type="scientific">Candidatus Liptonbacteria bacterium RIFCSPLOWO2_01_FULL_53_13</name>
    <dbReference type="NCBI Taxonomy" id="1798651"/>
    <lineage>
        <taxon>Bacteria</taxon>
        <taxon>Candidatus Liptoniibacteriota</taxon>
    </lineage>
</organism>
<evidence type="ECO:0000256" key="2">
    <source>
        <dbReference type="ARBA" id="ARBA00005745"/>
    </source>
</evidence>
<dbReference type="GO" id="GO:0005886">
    <property type="term" value="C:plasma membrane"/>
    <property type="evidence" value="ECO:0007669"/>
    <property type="project" value="UniProtKB-SubCell"/>
</dbReference>
<evidence type="ECO:0000256" key="4">
    <source>
        <dbReference type="ARBA" id="ARBA00022519"/>
    </source>
</evidence>
<feature type="transmembrane region" description="Helical" evidence="8">
    <location>
        <begin position="168"/>
        <end position="190"/>
    </location>
</feature>
<dbReference type="PANTHER" id="PTHR30012">
    <property type="entry name" value="GENERAL SECRETION PATHWAY PROTEIN"/>
    <property type="match status" value="1"/>
</dbReference>
<dbReference type="FunFam" id="1.20.81.30:FF:000001">
    <property type="entry name" value="Type II secretion system protein F"/>
    <property type="match status" value="2"/>
</dbReference>
<dbReference type="Gene3D" id="1.20.81.30">
    <property type="entry name" value="Type II secretion system (T2SS), domain F"/>
    <property type="match status" value="2"/>
</dbReference>
<evidence type="ECO:0000256" key="5">
    <source>
        <dbReference type="ARBA" id="ARBA00022692"/>
    </source>
</evidence>
<comment type="caution">
    <text evidence="10">The sequence shown here is derived from an EMBL/GenBank/DDBJ whole genome shotgun (WGS) entry which is preliminary data.</text>
</comment>
<evidence type="ECO:0000313" key="11">
    <source>
        <dbReference type="Proteomes" id="UP000178348"/>
    </source>
</evidence>
<evidence type="ECO:0000256" key="8">
    <source>
        <dbReference type="SAM" id="Phobius"/>
    </source>
</evidence>
<name>A0A1G2CJH8_9BACT</name>
<evidence type="ECO:0000313" key="10">
    <source>
        <dbReference type="EMBL" id="OGZ00568.1"/>
    </source>
</evidence>
<reference evidence="10 11" key="1">
    <citation type="journal article" date="2016" name="Nat. Commun.">
        <title>Thousands of microbial genomes shed light on interconnected biogeochemical processes in an aquifer system.</title>
        <authorList>
            <person name="Anantharaman K."/>
            <person name="Brown C.T."/>
            <person name="Hug L.A."/>
            <person name="Sharon I."/>
            <person name="Castelle C.J."/>
            <person name="Probst A.J."/>
            <person name="Thomas B.C."/>
            <person name="Singh A."/>
            <person name="Wilkins M.J."/>
            <person name="Karaoz U."/>
            <person name="Brodie E.L."/>
            <person name="Williams K.H."/>
            <person name="Hubbard S.S."/>
            <person name="Banfield J.F."/>
        </authorList>
    </citation>
    <scope>NUCLEOTIDE SEQUENCE [LARGE SCALE GENOMIC DNA]</scope>
</reference>
<evidence type="ECO:0000259" key="9">
    <source>
        <dbReference type="Pfam" id="PF00482"/>
    </source>
</evidence>
<protein>
    <recommendedName>
        <fullName evidence="9">Type II secretion system protein GspF domain-containing protein</fullName>
    </recommendedName>
</protein>
<keyword evidence="5 8" id="KW-0812">Transmembrane</keyword>
<evidence type="ECO:0000256" key="6">
    <source>
        <dbReference type="ARBA" id="ARBA00022989"/>
    </source>
</evidence>
<feature type="transmembrane region" description="Helical" evidence="8">
    <location>
        <begin position="221"/>
        <end position="239"/>
    </location>
</feature>
<keyword evidence="6 8" id="KW-1133">Transmembrane helix</keyword>
<dbReference type="InterPro" id="IPR003004">
    <property type="entry name" value="GspF/PilC"/>
</dbReference>
<dbReference type="PANTHER" id="PTHR30012:SF0">
    <property type="entry name" value="TYPE II SECRETION SYSTEM PROTEIN F-RELATED"/>
    <property type="match status" value="1"/>
</dbReference>
<dbReference type="Proteomes" id="UP000178348">
    <property type="component" value="Unassembled WGS sequence"/>
</dbReference>